<dbReference type="AlphaFoldDB" id="A0A074Z956"/>
<evidence type="ECO:0000256" key="1">
    <source>
        <dbReference type="SAM" id="MobiDB-lite"/>
    </source>
</evidence>
<dbReference type="CTD" id="20325708"/>
<keyword evidence="3" id="KW-1185">Reference proteome</keyword>
<proteinExistence type="predicted"/>
<dbReference type="GeneID" id="20325708"/>
<accession>A0A074Z956</accession>
<name>A0A074Z956_OPIVI</name>
<gene>
    <name evidence="2" type="ORF">T265_11540</name>
</gene>
<dbReference type="EMBL" id="KL597142">
    <property type="protein sequence ID" value="KER19760.1"/>
    <property type="molecule type" value="Genomic_DNA"/>
</dbReference>
<protein>
    <submittedName>
        <fullName evidence="2">Uncharacterized protein</fullName>
    </submittedName>
</protein>
<organism evidence="2 3">
    <name type="scientific">Opisthorchis viverrini</name>
    <name type="common">Southeast Asian liver fluke</name>
    <dbReference type="NCBI Taxonomy" id="6198"/>
    <lineage>
        <taxon>Eukaryota</taxon>
        <taxon>Metazoa</taxon>
        <taxon>Spiralia</taxon>
        <taxon>Lophotrochozoa</taxon>
        <taxon>Platyhelminthes</taxon>
        <taxon>Trematoda</taxon>
        <taxon>Digenea</taxon>
        <taxon>Opisthorchiida</taxon>
        <taxon>Opisthorchiata</taxon>
        <taxon>Opisthorchiidae</taxon>
        <taxon>Opisthorchis</taxon>
    </lineage>
</organism>
<feature type="region of interest" description="Disordered" evidence="1">
    <location>
        <begin position="58"/>
        <end position="77"/>
    </location>
</feature>
<dbReference type="KEGG" id="ovi:T265_11540"/>
<dbReference type="Proteomes" id="UP000054324">
    <property type="component" value="Unassembled WGS sequence"/>
</dbReference>
<evidence type="ECO:0000313" key="3">
    <source>
        <dbReference type="Proteomes" id="UP000054324"/>
    </source>
</evidence>
<sequence length="77" mass="8126">MLLSFLALPGAPNREQSDALIPEVDIPSLPGCSLNDTVLDGQILVVVSSTPPCTYVVQSPNSKGPNNNLIHNPMLTT</sequence>
<evidence type="ECO:0000313" key="2">
    <source>
        <dbReference type="EMBL" id="KER19760.1"/>
    </source>
</evidence>
<reference evidence="2 3" key="1">
    <citation type="submission" date="2013-11" db="EMBL/GenBank/DDBJ databases">
        <title>Opisthorchis viverrini - life in the bile duct.</title>
        <authorList>
            <person name="Young N.D."/>
            <person name="Nagarajan N."/>
            <person name="Lin S.J."/>
            <person name="Korhonen P.K."/>
            <person name="Jex A.R."/>
            <person name="Hall R.S."/>
            <person name="Safavi-Hemami H."/>
            <person name="Kaewkong W."/>
            <person name="Bertrand D."/>
            <person name="Gao S."/>
            <person name="Seet Q."/>
            <person name="Wongkham S."/>
            <person name="Teh B.T."/>
            <person name="Wongkham C."/>
            <person name="Intapan P.M."/>
            <person name="Maleewong W."/>
            <person name="Yang X."/>
            <person name="Hu M."/>
            <person name="Wang Z."/>
            <person name="Hofmann A."/>
            <person name="Sternberg P.W."/>
            <person name="Tan P."/>
            <person name="Wang J."/>
            <person name="Gasser R.B."/>
        </authorList>
    </citation>
    <scope>NUCLEOTIDE SEQUENCE [LARGE SCALE GENOMIC DNA]</scope>
</reference>
<dbReference type="RefSeq" id="XP_009176484.1">
    <property type="nucleotide sequence ID" value="XM_009178220.1"/>
</dbReference>